<feature type="region of interest" description="Disordered" evidence="1">
    <location>
        <begin position="200"/>
        <end position="226"/>
    </location>
</feature>
<protein>
    <recommendedName>
        <fullName evidence="4">Lipoprotein CseA</fullName>
    </recommendedName>
</protein>
<evidence type="ECO:0000313" key="2">
    <source>
        <dbReference type="EMBL" id="MCS0639681.1"/>
    </source>
</evidence>
<sequence>MRGLSGRGDESGIGGVRAAGGTAAAVLAALGLFAAGCSTGGTGPRDEGAARTSAGNPQVAPAPSTSSAPVRKVNPVRLILGDPKVSDQVKEDLKPCAEDTFPLDTSYGKLTGGSEQDVVVNVLTCGDAIGVGTFVYRARDGEYENVFSLEEPAVYATIDRGELVLTKQVYGSDDPVSSPSGEDVITYRWADGKFSEHDRVHNDFNKSVADDDGTGVEPPRQTPGDG</sequence>
<evidence type="ECO:0000256" key="1">
    <source>
        <dbReference type="SAM" id="MobiDB-lite"/>
    </source>
</evidence>
<dbReference type="EMBL" id="JANUGQ010000041">
    <property type="protein sequence ID" value="MCS0639681.1"/>
    <property type="molecule type" value="Genomic_DNA"/>
</dbReference>
<dbReference type="Proteomes" id="UP001431313">
    <property type="component" value="Unassembled WGS sequence"/>
</dbReference>
<accession>A0ABT2CQZ0</accession>
<reference evidence="2" key="1">
    <citation type="submission" date="2022-08" db="EMBL/GenBank/DDBJ databases">
        <authorList>
            <person name="Somphong A."/>
            <person name="Phongsopitanun W."/>
        </authorList>
    </citation>
    <scope>NUCLEOTIDE SEQUENCE</scope>
    <source>
        <strain evidence="2">LP05-1</strain>
    </source>
</reference>
<gene>
    <name evidence="2" type="ORF">NX801_29405</name>
</gene>
<dbReference type="RefSeq" id="WP_258791005.1">
    <property type="nucleotide sequence ID" value="NZ_JANUGQ010000041.1"/>
</dbReference>
<feature type="region of interest" description="Disordered" evidence="1">
    <location>
        <begin position="41"/>
        <end position="72"/>
    </location>
</feature>
<name>A0ABT2CQZ0_9ACTN</name>
<evidence type="ECO:0000313" key="3">
    <source>
        <dbReference type="Proteomes" id="UP001431313"/>
    </source>
</evidence>
<proteinExistence type="predicted"/>
<organism evidence="2 3">
    <name type="scientific">Streptomyces pyxinae</name>
    <dbReference type="NCBI Taxonomy" id="2970734"/>
    <lineage>
        <taxon>Bacteria</taxon>
        <taxon>Bacillati</taxon>
        <taxon>Actinomycetota</taxon>
        <taxon>Actinomycetes</taxon>
        <taxon>Kitasatosporales</taxon>
        <taxon>Streptomycetaceae</taxon>
        <taxon>Streptomyces</taxon>
    </lineage>
</organism>
<evidence type="ECO:0008006" key="4">
    <source>
        <dbReference type="Google" id="ProtNLM"/>
    </source>
</evidence>
<keyword evidence="3" id="KW-1185">Reference proteome</keyword>
<comment type="caution">
    <text evidence="2">The sequence shown here is derived from an EMBL/GenBank/DDBJ whole genome shotgun (WGS) entry which is preliminary data.</text>
</comment>